<dbReference type="GO" id="GO:0006082">
    <property type="term" value="P:organic acid metabolic process"/>
    <property type="evidence" value="ECO:0007669"/>
    <property type="project" value="TreeGrafter"/>
</dbReference>
<dbReference type="GO" id="GO:0020037">
    <property type="term" value="F:heme binding"/>
    <property type="evidence" value="ECO:0007669"/>
    <property type="project" value="InterPro"/>
</dbReference>
<dbReference type="GO" id="GO:0006805">
    <property type="term" value="P:xenobiotic metabolic process"/>
    <property type="evidence" value="ECO:0007669"/>
    <property type="project" value="TreeGrafter"/>
</dbReference>
<dbReference type="InterPro" id="IPR036396">
    <property type="entry name" value="Cyt_P450_sf"/>
</dbReference>
<keyword evidence="4" id="KW-0560">Oxidoreductase</keyword>
<organism evidence="6 7">
    <name type="scientific">Pristionchus mayeri</name>
    <dbReference type="NCBI Taxonomy" id="1317129"/>
    <lineage>
        <taxon>Eukaryota</taxon>
        <taxon>Metazoa</taxon>
        <taxon>Ecdysozoa</taxon>
        <taxon>Nematoda</taxon>
        <taxon>Chromadorea</taxon>
        <taxon>Rhabditida</taxon>
        <taxon>Rhabditina</taxon>
        <taxon>Diplogasteromorpha</taxon>
        <taxon>Diplogasteroidea</taxon>
        <taxon>Neodiplogasteridae</taxon>
        <taxon>Pristionchus</taxon>
    </lineage>
</organism>
<dbReference type="SUPFAM" id="SSF48264">
    <property type="entry name" value="Cytochrome P450"/>
    <property type="match status" value="1"/>
</dbReference>
<feature type="non-terminal residue" evidence="6">
    <location>
        <position position="185"/>
    </location>
</feature>
<feature type="region of interest" description="Disordered" evidence="5">
    <location>
        <begin position="1"/>
        <end position="29"/>
    </location>
</feature>
<keyword evidence="7" id="KW-1185">Reference proteome</keyword>
<dbReference type="AlphaFoldDB" id="A0AAN5D504"/>
<dbReference type="GO" id="GO:0005506">
    <property type="term" value="F:iron ion binding"/>
    <property type="evidence" value="ECO:0007669"/>
    <property type="project" value="InterPro"/>
</dbReference>
<comment type="similarity">
    <text evidence="1">Belongs to the cytochrome P450 family.</text>
</comment>
<dbReference type="Gene3D" id="1.10.630.10">
    <property type="entry name" value="Cytochrome P450"/>
    <property type="match status" value="1"/>
</dbReference>
<name>A0AAN5D504_9BILA</name>
<sequence length="185" mass="21393">RLAPEKEEFPARPDASSSDRQPHPAHPLLPRLRIDAQVEEGVWRYLHLLDGPSPDRFGERDQSSSANVCARRGQLCGSRIFRILQRRIGGSYGIVETNGQVWREQRRFALHTLCDLGLGKERMQEQILDEAAFLLSELESECKETGKVWPIKYLERTVGSVINLALFGYRFDKEHEDEFYKIRKL</sequence>
<dbReference type="PANTHER" id="PTHR24300:SF375">
    <property type="entry name" value="CYTOCHROME P450 FAMILY"/>
    <property type="match status" value="1"/>
</dbReference>
<evidence type="ECO:0000313" key="7">
    <source>
        <dbReference type="Proteomes" id="UP001328107"/>
    </source>
</evidence>
<dbReference type="InterPro" id="IPR050182">
    <property type="entry name" value="Cytochrome_P450_fam2"/>
</dbReference>
<gene>
    <name evidence="6" type="ORF">PMAYCL1PPCAC_27141</name>
</gene>
<reference evidence="7" key="1">
    <citation type="submission" date="2022-10" db="EMBL/GenBank/DDBJ databases">
        <title>Genome assembly of Pristionchus species.</title>
        <authorList>
            <person name="Yoshida K."/>
            <person name="Sommer R.J."/>
        </authorList>
    </citation>
    <scope>NUCLEOTIDE SEQUENCE [LARGE SCALE GENOMIC DNA]</scope>
    <source>
        <strain evidence="7">RS5460</strain>
    </source>
</reference>
<dbReference type="Pfam" id="PF00067">
    <property type="entry name" value="p450"/>
    <property type="match status" value="1"/>
</dbReference>
<feature type="non-terminal residue" evidence="6">
    <location>
        <position position="1"/>
    </location>
</feature>
<accession>A0AAN5D504</accession>
<dbReference type="PANTHER" id="PTHR24300">
    <property type="entry name" value="CYTOCHROME P450 508A4-RELATED"/>
    <property type="match status" value="1"/>
</dbReference>
<evidence type="ECO:0008006" key="8">
    <source>
        <dbReference type="Google" id="ProtNLM"/>
    </source>
</evidence>
<protein>
    <recommendedName>
        <fullName evidence="8">Cytochrome P450</fullName>
    </recommendedName>
</protein>
<evidence type="ECO:0000256" key="1">
    <source>
        <dbReference type="ARBA" id="ARBA00010617"/>
    </source>
</evidence>
<evidence type="ECO:0000256" key="4">
    <source>
        <dbReference type="ARBA" id="ARBA00023033"/>
    </source>
</evidence>
<dbReference type="Proteomes" id="UP001328107">
    <property type="component" value="Unassembled WGS sequence"/>
</dbReference>
<evidence type="ECO:0000256" key="5">
    <source>
        <dbReference type="SAM" id="MobiDB-lite"/>
    </source>
</evidence>
<evidence type="ECO:0000313" key="6">
    <source>
        <dbReference type="EMBL" id="GMR56946.1"/>
    </source>
</evidence>
<comment type="caution">
    <text evidence="6">The sequence shown here is derived from an EMBL/GenBank/DDBJ whole genome shotgun (WGS) entry which is preliminary data.</text>
</comment>
<proteinExistence type="inferred from homology"/>
<dbReference type="InterPro" id="IPR001128">
    <property type="entry name" value="Cyt_P450"/>
</dbReference>
<dbReference type="EMBL" id="BTRK01000006">
    <property type="protein sequence ID" value="GMR56946.1"/>
    <property type="molecule type" value="Genomic_DNA"/>
</dbReference>
<feature type="compositionally biased region" description="Basic and acidic residues" evidence="5">
    <location>
        <begin position="1"/>
        <end position="11"/>
    </location>
</feature>
<evidence type="ECO:0000256" key="3">
    <source>
        <dbReference type="ARBA" id="ARBA00023004"/>
    </source>
</evidence>
<keyword evidence="2" id="KW-0479">Metal-binding</keyword>
<keyword evidence="3" id="KW-0408">Iron</keyword>
<evidence type="ECO:0000256" key="2">
    <source>
        <dbReference type="ARBA" id="ARBA00022723"/>
    </source>
</evidence>
<dbReference type="GO" id="GO:0005737">
    <property type="term" value="C:cytoplasm"/>
    <property type="evidence" value="ECO:0007669"/>
    <property type="project" value="TreeGrafter"/>
</dbReference>
<keyword evidence="4" id="KW-0503">Monooxygenase</keyword>
<dbReference type="GO" id="GO:0016712">
    <property type="term" value="F:oxidoreductase activity, acting on paired donors, with incorporation or reduction of molecular oxygen, reduced flavin or flavoprotein as one donor, and incorporation of one atom of oxygen"/>
    <property type="evidence" value="ECO:0007669"/>
    <property type="project" value="TreeGrafter"/>
</dbReference>